<dbReference type="OrthoDB" id="424033at2759"/>
<accession>A0A1Q9DJN0</accession>
<comment type="caution">
    <text evidence="1">The sequence shown here is derived from an EMBL/GenBank/DDBJ whole genome shotgun (WGS) entry which is preliminary data.</text>
</comment>
<sequence>MATCRLLPMLRRSLAASAGRFRLCSSLASPAKAPSTSSPCREDFVAAPILEASSVRKFQLAEVDWFTCRSLLLARVHELPSTRVEQGEAAREEDLIECANRSPMARIPKPANKGCRPRGLVMRKMRKRAASNVDISHLHSSQHQPAVRVEICGCLPQPRWPMQSRHIPFAFAKKVLFTMAFLAALGPRAARTLAPVARGSVQVNRCFLSGSAVGLQARGAPRFAVAARSFGSSAKVAVIQDQQIPKDEEILPAVAGCKFLIPVLAHLSAISHSSPCKVPQNAQASM</sequence>
<dbReference type="AlphaFoldDB" id="A0A1Q9DJN0"/>
<dbReference type="EMBL" id="LSRX01000506">
    <property type="protein sequence ID" value="OLP95358.1"/>
    <property type="molecule type" value="Genomic_DNA"/>
</dbReference>
<gene>
    <name evidence="1" type="ORF">AK812_SmicGene22526</name>
</gene>
<protein>
    <submittedName>
        <fullName evidence="1">Uncharacterized protein</fullName>
    </submittedName>
</protein>
<dbReference type="Proteomes" id="UP000186817">
    <property type="component" value="Unassembled WGS sequence"/>
</dbReference>
<reference evidence="1 2" key="1">
    <citation type="submission" date="2016-02" db="EMBL/GenBank/DDBJ databases">
        <title>Genome analysis of coral dinoflagellate symbionts highlights evolutionary adaptations to a symbiotic lifestyle.</title>
        <authorList>
            <person name="Aranda M."/>
            <person name="Li Y."/>
            <person name="Liew Y.J."/>
            <person name="Baumgarten S."/>
            <person name="Simakov O."/>
            <person name="Wilson M."/>
            <person name="Piel J."/>
            <person name="Ashoor H."/>
            <person name="Bougouffa S."/>
            <person name="Bajic V.B."/>
            <person name="Ryu T."/>
            <person name="Ravasi T."/>
            <person name="Bayer T."/>
            <person name="Micklem G."/>
            <person name="Kim H."/>
            <person name="Bhak J."/>
            <person name="Lajeunesse T.C."/>
            <person name="Voolstra C.R."/>
        </authorList>
    </citation>
    <scope>NUCLEOTIDE SEQUENCE [LARGE SCALE GENOMIC DNA]</scope>
    <source>
        <strain evidence="1 2">CCMP2467</strain>
    </source>
</reference>
<keyword evidence="2" id="KW-1185">Reference proteome</keyword>
<organism evidence="1 2">
    <name type="scientific">Symbiodinium microadriaticum</name>
    <name type="common">Dinoflagellate</name>
    <name type="synonym">Zooxanthella microadriatica</name>
    <dbReference type="NCBI Taxonomy" id="2951"/>
    <lineage>
        <taxon>Eukaryota</taxon>
        <taxon>Sar</taxon>
        <taxon>Alveolata</taxon>
        <taxon>Dinophyceae</taxon>
        <taxon>Suessiales</taxon>
        <taxon>Symbiodiniaceae</taxon>
        <taxon>Symbiodinium</taxon>
    </lineage>
</organism>
<name>A0A1Q9DJN0_SYMMI</name>
<proteinExistence type="predicted"/>
<evidence type="ECO:0000313" key="2">
    <source>
        <dbReference type="Proteomes" id="UP000186817"/>
    </source>
</evidence>
<evidence type="ECO:0000313" key="1">
    <source>
        <dbReference type="EMBL" id="OLP95358.1"/>
    </source>
</evidence>